<reference evidence="1 2" key="1">
    <citation type="submission" date="2012-05" db="EMBL/GenBank/DDBJ databases">
        <title>Genome sequence of Nitritalea halalkaliphila LW7.</title>
        <authorList>
            <person name="Jangir P.K."/>
            <person name="Singh A."/>
            <person name="Shivaji S."/>
            <person name="Sharma R."/>
        </authorList>
    </citation>
    <scope>NUCLEOTIDE SEQUENCE [LARGE SCALE GENOMIC DNA]</scope>
    <source>
        <strain evidence="1 2">LW7</strain>
    </source>
</reference>
<comment type="caution">
    <text evidence="1">The sequence shown here is derived from an EMBL/GenBank/DDBJ whole genome shotgun (WGS) entry which is preliminary data.</text>
</comment>
<dbReference type="RefSeq" id="WP_009056553.1">
    <property type="nucleotide sequence ID" value="NZ_AJYA01000042.1"/>
</dbReference>
<protein>
    <submittedName>
        <fullName evidence="1">Uncharacterized protein</fullName>
    </submittedName>
</protein>
<dbReference type="Proteomes" id="UP000005551">
    <property type="component" value="Unassembled WGS sequence"/>
</dbReference>
<proteinExistence type="predicted"/>
<gene>
    <name evidence="1" type="ORF">A3SI_15870</name>
</gene>
<evidence type="ECO:0000313" key="1">
    <source>
        <dbReference type="EMBL" id="EIM74490.1"/>
    </source>
</evidence>
<organism evidence="1 2">
    <name type="scientific">Nitritalea halalkaliphila LW7</name>
    <dbReference type="NCBI Taxonomy" id="1189621"/>
    <lineage>
        <taxon>Bacteria</taxon>
        <taxon>Pseudomonadati</taxon>
        <taxon>Bacteroidota</taxon>
        <taxon>Cytophagia</taxon>
        <taxon>Cytophagales</taxon>
        <taxon>Cyclobacteriaceae</taxon>
        <taxon>Nitritalea</taxon>
    </lineage>
</organism>
<name>I5BY38_9BACT</name>
<accession>I5BY38</accession>
<dbReference type="AlphaFoldDB" id="I5BY38"/>
<dbReference type="EMBL" id="AJYA01000042">
    <property type="protein sequence ID" value="EIM74490.1"/>
    <property type="molecule type" value="Genomic_DNA"/>
</dbReference>
<evidence type="ECO:0000313" key="2">
    <source>
        <dbReference type="Proteomes" id="UP000005551"/>
    </source>
</evidence>
<keyword evidence="2" id="KW-1185">Reference proteome</keyword>
<sequence length="121" mass="14701">MRDPFQGRSDKKFCDDNCRNIYNNRRKNKEDKELQVVLRIIRKNRKILQKWHEVKKGDNFVIPRDALLLDGFDFNYFTGVEKVVSEQERFVYYNVDYAYWVQNEKSVEVRFMKKGRESHAA</sequence>